<organism evidence="9 10">
    <name type="scientific">Ornithinibacillus massiliensis</name>
    <dbReference type="NCBI Taxonomy" id="1944633"/>
    <lineage>
        <taxon>Bacteria</taxon>
        <taxon>Bacillati</taxon>
        <taxon>Bacillota</taxon>
        <taxon>Bacilli</taxon>
        <taxon>Bacillales</taxon>
        <taxon>Bacillaceae</taxon>
        <taxon>Ornithinibacillus</taxon>
    </lineage>
</organism>
<evidence type="ECO:0000259" key="8">
    <source>
        <dbReference type="PROSITE" id="PS50110"/>
    </source>
</evidence>
<proteinExistence type="inferred from homology"/>
<dbReference type="SUPFAM" id="SSF52172">
    <property type="entry name" value="CheY-like"/>
    <property type="match status" value="1"/>
</dbReference>
<comment type="subcellular location">
    <subcellularLocation>
        <location evidence="1">Cytoplasm</location>
    </subcellularLocation>
</comment>
<dbReference type="SUPFAM" id="SSF46894">
    <property type="entry name" value="C-terminal effector domain of the bipartite response regulators"/>
    <property type="match status" value="1"/>
</dbReference>
<evidence type="ECO:0000256" key="5">
    <source>
        <dbReference type="ARBA" id="ARBA00023125"/>
    </source>
</evidence>
<dbReference type="SMART" id="SM00862">
    <property type="entry name" value="Trans_reg_C"/>
    <property type="match status" value="1"/>
</dbReference>
<dbReference type="SUPFAM" id="SSF48452">
    <property type="entry name" value="TPR-like"/>
    <property type="match status" value="1"/>
</dbReference>
<evidence type="ECO:0000256" key="6">
    <source>
        <dbReference type="ARBA" id="ARBA00023163"/>
    </source>
</evidence>
<dbReference type="Gene3D" id="1.25.40.10">
    <property type="entry name" value="Tetratricopeptide repeat domain"/>
    <property type="match status" value="1"/>
</dbReference>
<dbReference type="InterPro" id="IPR016032">
    <property type="entry name" value="Sig_transdc_resp-reg_C-effctor"/>
</dbReference>
<dbReference type="InterPro" id="IPR001867">
    <property type="entry name" value="OmpR/PhoB-type_DNA-bd"/>
</dbReference>
<dbReference type="InterPro" id="IPR011990">
    <property type="entry name" value="TPR-like_helical_dom_sf"/>
</dbReference>
<dbReference type="Gene3D" id="1.10.10.10">
    <property type="entry name" value="Winged helix-like DNA-binding domain superfamily/Winged helix DNA-binding domain"/>
    <property type="match status" value="1"/>
</dbReference>
<evidence type="ECO:0000256" key="1">
    <source>
        <dbReference type="ARBA" id="ARBA00004496"/>
    </source>
</evidence>
<dbReference type="RefSeq" id="WP_211740996.1">
    <property type="nucleotide sequence ID" value="NZ_JAGXBY010000001.1"/>
</dbReference>
<keyword evidence="3" id="KW-0902">Two-component regulatory system</keyword>
<dbReference type="Pfam" id="PF03704">
    <property type="entry name" value="BTAD"/>
    <property type="match status" value="1"/>
</dbReference>
<feature type="modified residue" description="4-aspartylphosphate" evidence="7">
    <location>
        <position position="54"/>
    </location>
</feature>
<dbReference type="Proteomes" id="UP000681870">
    <property type="component" value="Unassembled WGS sequence"/>
</dbReference>
<dbReference type="EMBL" id="JAGXBY010000001">
    <property type="protein sequence ID" value="MBS3678953.1"/>
    <property type="molecule type" value="Genomic_DNA"/>
</dbReference>
<comment type="similarity">
    <text evidence="2">Belongs to the AfsR/DnrI/RedD regulatory family.</text>
</comment>
<dbReference type="Gene3D" id="3.40.50.2300">
    <property type="match status" value="1"/>
</dbReference>
<dbReference type="InterPro" id="IPR001789">
    <property type="entry name" value="Sig_transdc_resp-reg_receiver"/>
</dbReference>
<protein>
    <submittedName>
        <fullName evidence="9">Response regulator</fullName>
    </submittedName>
</protein>
<dbReference type="Pfam" id="PF00072">
    <property type="entry name" value="Response_reg"/>
    <property type="match status" value="1"/>
</dbReference>
<evidence type="ECO:0000313" key="10">
    <source>
        <dbReference type="Proteomes" id="UP000681870"/>
    </source>
</evidence>
<dbReference type="InterPro" id="IPR011006">
    <property type="entry name" value="CheY-like_superfamily"/>
</dbReference>
<dbReference type="PANTHER" id="PTHR35807">
    <property type="entry name" value="TRANSCRIPTIONAL REGULATOR REDD-RELATED"/>
    <property type="match status" value="1"/>
</dbReference>
<dbReference type="InterPro" id="IPR036388">
    <property type="entry name" value="WH-like_DNA-bd_sf"/>
</dbReference>
<evidence type="ECO:0000256" key="2">
    <source>
        <dbReference type="ARBA" id="ARBA00005820"/>
    </source>
</evidence>
<gene>
    <name evidence="9" type="ORF">KGF86_01880</name>
</gene>
<keyword evidence="6" id="KW-0804">Transcription</keyword>
<feature type="domain" description="Response regulatory" evidence="8">
    <location>
        <begin position="2"/>
        <end position="117"/>
    </location>
</feature>
<keyword evidence="10" id="KW-1185">Reference proteome</keyword>
<keyword evidence="4" id="KW-0805">Transcription regulation</keyword>
<comment type="caution">
    <text evidence="9">The sequence shown here is derived from an EMBL/GenBank/DDBJ whole genome shotgun (WGS) entry which is preliminary data.</text>
</comment>
<evidence type="ECO:0000256" key="3">
    <source>
        <dbReference type="ARBA" id="ARBA00023012"/>
    </source>
</evidence>
<dbReference type="PANTHER" id="PTHR35807:SF2">
    <property type="entry name" value="TRANSCRIPTIONAL ACTIVATOR DOMAIN"/>
    <property type="match status" value="1"/>
</dbReference>
<dbReference type="SMART" id="SM01043">
    <property type="entry name" value="BTAD"/>
    <property type="match status" value="1"/>
</dbReference>
<evidence type="ECO:0000256" key="4">
    <source>
        <dbReference type="ARBA" id="ARBA00023015"/>
    </source>
</evidence>
<dbReference type="InterPro" id="IPR005158">
    <property type="entry name" value="BTAD"/>
</dbReference>
<evidence type="ECO:0000313" key="9">
    <source>
        <dbReference type="EMBL" id="MBS3678953.1"/>
    </source>
</evidence>
<reference evidence="9 10" key="1">
    <citation type="submission" date="2021-05" db="EMBL/GenBank/DDBJ databases">
        <title>Ornithinibacillus massiliensis sp. nov.</title>
        <authorList>
            <person name="Iwaza R."/>
            <person name="Lagier J.-C."/>
            <person name="Raoult D."/>
        </authorList>
    </citation>
    <scope>NUCLEOTIDE SEQUENCE [LARGE SCALE GENOMIC DNA]</scope>
    <source>
        <strain evidence="9 10">Marseille-P3601</strain>
    </source>
</reference>
<name>A0ABS5M9G5_9BACI</name>
<sequence length="376" mass="44411">MKVILIDDEHLALTRLEHLFAEYIDEIEVVGAYQNASQALKEIEVISPDVVFLDIEMPGMNGLELAGKIQEINHHIEIVFVTGYNEYAIEAFELFAFDYILKPILGNRLRKSLTQLQRRISNSPLPSTEGGMDKAWIQCFNQIKVKGPDYKEEALKWRTSKAQELFAYLFHNRGKMINKEILVDLLWPSTNNTQQLYTTIYHIRRTLKQYGLESLSIQSGNGGYTLTVDNIKIDTEEWEQHLNQLEPISDKNYMEYEHVFYEYKGDYLGEFGYLWAEAEKERFKQLWLNHSINLINFYQGKGNHEDAIKICQRIQQMYPDVEESYFELMKIYATMNKLIAVEEQYRRLTSLLTRELGVEPSRMIRNWYKNWKRKKV</sequence>
<accession>A0ABS5M9G5</accession>
<evidence type="ECO:0000256" key="7">
    <source>
        <dbReference type="PROSITE-ProRule" id="PRU00169"/>
    </source>
</evidence>
<dbReference type="InterPro" id="IPR051677">
    <property type="entry name" value="AfsR-DnrI-RedD_regulator"/>
</dbReference>
<keyword evidence="7" id="KW-0597">Phosphoprotein</keyword>
<dbReference type="PROSITE" id="PS50110">
    <property type="entry name" value="RESPONSE_REGULATORY"/>
    <property type="match status" value="1"/>
</dbReference>
<dbReference type="SMART" id="SM00448">
    <property type="entry name" value="REC"/>
    <property type="match status" value="1"/>
</dbReference>
<keyword evidence="5" id="KW-0238">DNA-binding</keyword>